<protein>
    <submittedName>
        <fullName evidence="3">ATP-binding protein</fullName>
    </submittedName>
</protein>
<dbReference type="GO" id="GO:1990275">
    <property type="term" value="F:preribosome binding"/>
    <property type="evidence" value="ECO:0007669"/>
    <property type="project" value="TreeGrafter"/>
</dbReference>
<dbReference type="EMBL" id="BPQB01000055">
    <property type="protein sequence ID" value="GJE96040.1"/>
    <property type="molecule type" value="Genomic_DNA"/>
</dbReference>
<dbReference type="SUPFAM" id="SSF52540">
    <property type="entry name" value="P-loop containing nucleoside triphosphate hydrolases"/>
    <property type="match status" value="1"/>
</dbReference>
<dbReference type="SMART" id="SM00382">
    <property type="entry name" value="AAA"/>
    <property type="match status" value="1"/>
</dbReference>
<dbReference type="InterPro" id="IPR003593">
    <property type="entry name" value="AAA+_ATPase"/>
</dbReference>
<dbReference type="InterPro" id="IPR003960">
    <property type="entry name" value="ATPase_AAA_CS"/>
</dbReference>
<gene>
    <name evidence="3" type="ORF">PsYK624_122330</name>
</gene>
<keyword evidence="4" id="KW-1185">Reference proteome</keyword>
<dbReference type="GO" id="GO:0003723">
    <property type="term" value="F:RNA binding"/>
    <property type="evidence" value="ECO:0007669"/>
    <property type="project" value="TreeGrafter"/>
</dbReference>
<keyword evidence="1" id="KW-0547">Nucleotide-binding</keyword>
<dbReference type="GO" id="GO:0016887">
    <property type="term" value="F:ATP hydrolysis activity"/>
    <property type="evidence" value="ECO:0007669"/>
    <property type="project" value="InterPro"/>
</dbReference>
<dbReference type="AlphaFoldDB" id="A0A9P3LI63"/>
<dbReference type="OrthoDB" id="2115716at2759"/>
<evidence type="ECO:0000313" key="4">
    <source>
        <dbReference type="Proteomes" id="UP000703269"/>
    </source>
</evidence>
<reference evidence="3 4" key="1">
    <citation type="submission" date="2021-08" db="EMBL/GenBank/DDBJ databases">
        <title>Draft Genome Sequence of Phanerochaete sordida strain YK-624.</title>
        <authorList>
            <person name="Mori T."/>
            <person name="Dohra H."/>
            <person name="Suzuki T."/>
            <person name="Kawagishi H."/>
            <person name="Hirai H."/>
        </authorList>
    </citation>
    <scope>NUCLEOTIDE SEQUENCE [LARGE SCALE GENOMIC DNA]</scope>
    <source>
        <strain evidence="3 4">YK-624</strain>
    </source>
</reference>
<dbReference type="GO" id="GO:0005634">
    <property type="term" value="C:nucleus"/>
    <property type="evidence" value="ECO:0007669"/>
    <property type="project" value="TreeGrafter"/>
</dbReference>
<dbReference type="GO" id="GO:0005524">
    <property type="term" value="F:ATP binding"/>
    <property type="evidence" value="ECO:0007669"/>
    <property type="project" value="UniProtKB-KW"/>
</dbReference>
<name>A0A9P3LI63_9APHY</name>
<evidence type="ECO:0000313" key="3">
    <source>
        <dbReference type="EMBL" id="GJE96040.1"/>
    </source>
</evidence>
<comment type="caution">
    <text evidence="3">The sequence shown here is derived from an EMBL/GenBank/DDBJ whole genome shotgun (WGS) entry which is preliminary data.</text>
</comment>
<sequence>MSSFASLLTSQFNAPLPLPQLNIVKALKAQHPQSQHLTVLTCWDGQFPLSAYLATIDITPSIVETETHCTVNYNADNKTLYDNVFAGVSEFTYDATAFRVFKAAWSESRMHYYLYHIVFAGADDKVGRKLMKAVYDWANDLKDEIWVFEGGQWEKNKKLFKAVQSAHWDDVVLDAKFKDGLRRDTKTFFASKRAYESLSVTWKRGILLLGPPGNGKTESIKALLKETTGVSPLYVKSFTTRMGPEQGIRAIFEHARSHTPCILILEDLDSMLVPEARSYFLNELDGLADNEGILTVATTNHPERIDDAILNRPSRFDVKYNFTLPDTTLRTAFALKWLAKVNALSAETGASFAKPDEMADAIAAKTEGWSYAFLKELFVSFLLRMAHDASLRETGAEVPENESVEALLLTQVDQLANQIIKTKEDDAAAPPKSARDGGVMYGRAVPMMHMGGVPIVPAGGGPAF</sequence>
<dbReference type="CDD" id="cd19481">
    <property type="entry name" value="RecA-like_protease"/>
    <property type="match status" value="1"/>
</dbReference>
<dbReference type="InterPro" id="IPR050168">
    <property type="entry name" value="AAA_ATPase_domain"/>
</dbReference>
<dbReference type="Gene3D" id="3.40.50.300">
    <property type="entry name" value="P-loop containing nucleotide triphosphate hydrolases"/>
    <property type="match status" value="1"/>
</dbReference>
<dbReference type="Pfam" id="PF00004">
    <property type="entry name" value="AAA"/>
    <property type="match status" value="1"/>
</dbReference>
<dbReference type="PANTHER" id="PTHR23077">
    <property type="entry name" value="AAA-FAMILY ATPASE"/>
    <property type="match status" value="1"/>
</dbReference>
<dbReference type="Proteomes" id="UP000703269">
    <property type="component" value="Unassembled WGS sequence"/>
</dbReference>
<dbReference type="PANTHER" id="PTHR23077:SF132">
    <property type="entry name" value="ATP-DEPENDENT ZN PROTEASE"/>
    <property type="match status" value="1"/>
</dbReference>
<dbReference type="InterPro" id="IPR027417">
    <property type="entry name" value="P-loop_NTPase"/>
</dbReference>
<dbReference type="InterPro" id="IPR003959">
    <property type="entry name" value="ATPase_AAA_core"/>
</dbReference>
<accession>A0A9P3LI63</accession>
<dbReference type="PROSITE" id="PS00674">
    <property type="entry name" value="AAA"/>
    <property type="match status" value="1"/>
</dbReference>
<proteinExistence type="inferred from homology"/>
<dbReference type="GO" id="GO:0042254">
    <property type="term" value="P:ribosome biogenesis"/>
    <property type="evidence" value="ECO:0007669"/>
    <property type="project" value="TreeGrafter"/>
</dbReference>
<evidence type="ECO:0000256" key="1">
    <source>
        <dbReference type="RuleBase" id="RU003651"/>
    </source>
</evidence>
<keyword evidence="1 3" id="KW-0067">ATP-binding</keyword>
<feature type="domain" description="AAA+ ATPase" evidence="2">
    <location>
        <begin position="202"/>
        <end position="326"/>
    </location>
</feature>
<comment type="similarity">
    <text evidence="1">Belongs to the AAA ATPase family.</text>
</comment>
<evidence type="ECO:0000259" key="2">
    <source>
        <dbReference type="SMART" id="SM00382"/>
    </source>
</evidence>
<organism evidence="3 4">
    <name type="scientific">Phanerochaete sordida</name>
    <dbReference type="NCBI Taxonomy" id="48140"/>
    <lineage>
        <taxon>Eukaryota</taxon>
        <taxon>Fungi</taxon>
        <taxon>Dikarya</taxon>
        <taxon>Basidiomycota</taxon>
        <taxon>Agaricomycotina</taxon>
        <taxon>Agaricomycetes</taxon>
        <taxon>Polyporales</taxon>
        <taxon>Phanerochaetaceae</taxon>
        <taxon>Phanerochaete</taxon>
    </lineage>
</organism>